<proteinExistence type="inferred from homology"/>
<dbReference type="InterPro" id="IPR001926">
    <property type="entry name" value="TrpB-like_PALP"/>
</dbReference>
<dbReference type="PANTHER" id="PTHR42690:SF1">
    <property type="entry name" value="THREONINE SYNTHASE-LIKE 2"/>
    <property type="match status" value="1"/>
</dbReference>
<dbReference type="InterPro" id="IPR004450">
    <property type="entry name" value="Thr_synthase-like"/>
</dbReference>
<comment type="cofactor">
    <cofactor evidence="1">
        <name>pyridoxal 5'-phosphate</name>
        <dbReference type="ChEBI" id="CHEBI:597326"/>
    </cofactor>
</comment>
<keyword evidence="3" id="KW-0663">Pyridoxal phosphate</keyword>
<feature type="non-terminal residue" evidence="5">
    <location>
        <position position="262"/>
    </location>
</feature>
<name>A0A382YS24_9ZZZZ</name>
<reference evidence="5" key="1">
    <citation type="submission" date="2018-05" db="EMBL/GenBank/DDBJ databases">
        <authorList>
            <person name="Lanie J.A."/>
            <person name="Ng W.-L."/>
            <person name="Kazmierczak K.M."/>
            <person name="Andrzejewski T.M."/>
            <person name="Davidsen T.M."/>
            <person name="Wayne K.J."/>
            <person name="Tettelin H."/>
            <person name="Glass J.I."/>
            <person name="Rusch D."/>
            <person name="Podicherti R."/>
            <person name="Tsui H.-C.T."/>
            <person name="Winkler M.E."/>
        </authorList>
    </citation>
    <scope>NUCLEOTIDE SEQUENCE</scope>
</reference>
<dbReference type="AlphaFoldDB" id="A0A382YS24"/>
<gene>
    <name evidence="5" type="ORF">METZ01_LOCUS438142</name>
</gene>
<accession>A0A382YS24</accession>
<evidence type="ECO:0000313" key="5">
    <source>
        <dbReference type="EMBL" id="SVD85288.1"/>
    </source>
</evidence>
<evidence type="ECO:0000256" key="1">
    <source>
        <dbReference type="ARBA" id="ARBA00001933"/>
    </source>
</evidence>
<evidence type="ECO:0000259" key="4">
    <source>
        <dbReference type="Pfam" id="PF00291"/>
    </source>
</evidence>
<feature type="non-terminal residue" evidence="5">
    <location>
        <position position="1"/>
    </location>
</feature>
<dbReference type="InterPro" id="IPR051166">
    <property type="entry name" value="Threonine_Synthase"/>
</dbReference>
<dbReference type="EMBL" id="UINC01177569">
    <property type="protein sequence ID" value="SVD85288.1"/>
    <property type="molecule type" value="Genomic_DNA"/>
</dbReference>
<protein>
    <recommendedName>
        <fullName evidence="4">Tryptophan synthase beta chain-like PALP domain-containing protein</fullName>
    </recommendedName>
</protein>
<dbReference type="PANTHER" id="PTHR42690">
    <property type="entry name" value="THREONINE SYNTHASE FAMILY MEMBER"/>
    <property type="match status" value="1"/>
</dbReference>
<comment type="similarity">
    <text evidence="2">Belongs to the threonine synthase family.</text>
</comment>
<evidence type="ECO:0000256" key="3">
    <source>
        <dbReference type="ARBA" id="ARBA00022898"/>
    </source>
</evidence>
<feature type="domain" description="Tryptophan synthase beta chain-like PALP" evidence="4">
    <location>
        <begin position="5"/>
        <end position="204"/>
    </location>
</feature>
<dbReference type="Gene3D" id="3.40.50.1100">
    <property type="match status" value="1"/>
</dbReference>
<organism evidence="5">
    <name type="scientific">marine metagenome</name>
    <dbReference type="NCBI Taxonomy" id="408172"/>
    <lineage>
        <taxon>unclassified sequences</taxon>
        <taxon>metagenomes</taxon>
        <taxon>ecological metagenomes</taxon>
    </lineage>
</organism>
<sequence length="262" mass="29450">QFTTLGKNITAFEVDGSFDDCQKLVKTAFLDAELNKTLRLTSANSINIGRLIPQTFYYVYAFAQLKNTENVVISVPSGNFGNLTAGIIAMKMGLPVKKFIASTNINNIIPEYLRTGLFLPSSSVQTISNAMDVGNPSNFERILDLFHHSFDKVKDAIIGYYFTDVETKSAMRLMYSKFNYIVDPHGAVGYLGLMNYLNSHSEKKGVFLGTAHPAKFLNVVKPTLNTDIKIPKKLQSFMMMKKKSVQILNLYENFKNQILEKK</sequence>
<dbReference type="NCBIfam" id="TIGR00260">
    <property type="entry name" value="thrC"/>
    <property type="match status" value="1"/>
</dbReference>
<dbReference type="SUPFAM" id="SSF53686">
    <property type="entry name" value="Tryptophan synthase beta subunit-like PLP-dependent enzymes"/>
    <property type="match status" value="1"/>
</dbReference>
<dbReference type="Pfam" id="PF00291">
    <property type="entry name" value="PALP"/>
    <property type="match status" value="1"/>
</dbReference>
<dbReference type="InterPro" id="IPR036052">
    <property type="entry name" value="TrpB-like_PALP_sf"/>
</dbReference>
<evidence type="ECO:0000256" key="2">
    <source>
        <dbReference type="ARBA" id="ARBA00005517"/>
    </source>
</evidence>